<name>A0A6I4P551_9MICO</name>
<organism evidence="5 6">
    <name type="scientific">Agromyces seonyuensis</name>
    <dbReference type="NCBI Taxonomy" id="2662446"/>
    <lineage>
        <taxon>Bacteria</taxon>
        <taxon>Bacillati</taxon>
        <taxon>Actinomycetota</taxon>
        <taxon>Actinomycetes</taxon>
        <taxon>Micrococcales</taxon>
        <taxon>Microbacteriaceae</taxon>
        <taxon>Agromyces</taxon>
    </lineage>
</organism>
<dbReference type="Gene3D" id="2.70.70.10">
    <property type="entry name" value="Glucose Permease (Domain IIA)"/>
    <property type="match status" value="1"/>
</dbReference>
<accession>A0A6I4P551</accession>
<dbReference type="InterPro" id="IPR016047">
    <property type="entry name" value="M23ase_b-sheet_dom"/>
</dbReference>
<dbReference type="GO" id="GO:0004222">
    <property type="term" value="F:metalloendopeptidase activity"/>
    <property type="evidence" value="ECO:0007669"/>
    <property type="project" value="TreeGrafter"/>
</dbReference>
<dbReference type="SUPFAM" id="SSF51261">
    <property type="entry name" value="Duplicated hybrid motif"/>
    <property type="match status" value="1"/>
</dbReference>
<dbReference type="PANTHER" id="PTHR21666:SF289">
    <property type="entry name" value="L-ALA--D-GLU ENDOPEPTIDASE"/>
    <property type="match status" value="1"/>
</dbReference>
<protein>
    <submittedName>
        <fullName evidence="5">Peptidoglycan DD-metalloendopeptidase family protein</fullName>
    </submittedName>
</protein>
<comment type="caution">
    <text evidence="5">The sequence shown here is derived from an EMBL/GenBank/DDBJ whole genome shotgun (WGS) entry which is preliminary data.</text>
</comment>
<dbReference type="InterPro" id="IPR011055">
    <property type="entry name" value="Dup_hybrid_motif"/>
</dbReference>
<feature type="chain" id="PRO_5026299278" evidence="3">
    <location>
        <begin position="21"/>
        <end position="203"/>
    </location>
</feature>
<feature type="signal peptide" evidence="3">
    <location>
        <begin position="1"/>
        <end position="20"/>
    </location>
</feature>
<dbReference type="AlphaFoldDB" id="A0A6I4P551"/>
<keyword evidence="6" id="KW-1185">Reference proteome</keyword>
<evidence type="ECO:0000256" key="3">
    <source>
        <dbReference type="SAM" id="SignalP"/>
    </source>
</evidence>
<dbReference type="Proteomes" id="UP000438182">
    <property type="component" value="Unassembled WGS sequence"/>
</dbReference>
<evidence type="ECO:0000313" key="5">
    <source>
        <dbReference type="EMBL" id="MWB98627.1"/>
    </source>
</evidence>
<keyword evidence="1 3" id="KW-0732">Signal</keyword>
<dbReference type="CDD" id="cd12797">
    <property type="entry name" value="M23_peptidase"/>
    <property type="match status" value="1"/>
</dbReference>
<gene>
    <name evidence="5" type="ORF">GB864_08715</name>
</gene>
<dbReference type="InterPro" id="IPR050570">
    <property type="entry name" value="Cell_wall_metabolism_enzyme"/>
</dbReference>
<evidence type="ECO:0000259" key="4">
    <source>
        <dbReference type="Pfam" id="PF01551"/>
    </source>
</evidence>
<sequence>MPLPVVLALALLLVGGGAAAAVPPAAPARGAGIGSVESEPFVAGGAAVGSPRSAVSAPPAHSSSSASTASGWAWPVSPPIRVRAPYRAPEHPYGPGHRGIDLDAAFGSEVRAPASGVVSFAGMVAGRPVVSITHGDGIVSSFEPVAGTLAAGDEVAAGAVIGTVGTVGHCEDCVHLGVRVDGVYVSPLVFLGGLPRAVLLPLE</sequence>
<reference evidence="5 6" key="1">
    <citation type="submission" date="2019-12" db="EMBL/GenBank/DDBJ databases">
        <authorList>
            <person name="Kim Y.S."/>
        </authorList>
    </citation>
    <scope>NUCLEOTIDE SEQUENCE [LARGE SCALE GENOMIC DNA]</scope>
    <source>
        <strain evidence="5 6">MMS17-SY077</strain>
    </source>
</reference>
<evidence type="ECO:0000313" key="6">
    <source>
        <dbReference type="Proteomes" id="UP000438182"/>
    </source>
</evidence>
<feature type="region of interest" description="Disordered" evidence="2">
    <location>
        <begin position="52"/>
        <end position="71"/>
    </location>
</feature>
<evidence type="ECO:0000256" key="1">
    <source>
        <dbReference type="ARBA" id="ARBA00022729"/>
    </source>
</evidence>
<proteinExistence type="predicted"/>
<dbReference type="EMBL" id="WSTA01000032">
    <property type="protein sequence ID" value="MWB98627.1"/>
    <property type="molecule type" value="Genomic_DNA"/>
</dbReference>
<feature type="domain" description="M23ase beta-sheet core" evidence="4">
    <location>
        <begin position="96"/>
        <end position="187"/>
    </location>
</feature>
<dbReference type="Pfam" id="PF01551">
    <property type="entry name" value="Peptidase_M23"/>
    <property type="match status" value="1"/>
</dbReference>
<evidence type="ECO:0000256" key="2">
    <source>
        <dbReference type="SAM" id="MobiDB-lite"/>
    </source>
</evidence>
<dbReference type="PANTHER" id="PTHR21666">
    <property type="entry name" value="PEPTIDASE-RELATED"/>
    <property type="match status" value="1"/>
</dbReference>